<keyword evidence="15" id="KW-1185">Reference proteome</keyword>
<dbReference type="SUPFAM" id="SSF51735">
    <property type="entry name" value="NAD(P)-binding Rossmann-fold domains"/>
    <property type="match status" value="1"/>
</dbReference>
<dbReference type="EC" id="1.1.1.399" evidence="4"/>
<evidence type="ECO:0000256" key="11">
    <source>
        <dbReference type="ARBA" id="ARBA00048731"/>
    </source>
</evidence>
<dbReference type="GO" id="GO:0004617">
    <property type="term" value="F:phosphoglycerate dehydrogenase activity"/>
    <property type="evidence" value="ECO:0007669"/>
    <property type="project" value="UniProtKB-EC"/>
</dbReference>
<dbReference type="CDD" id="cd12174">
    <property type="entry name" value="PGDH_like_3"/>
    <property type="match status" value="1"/>
</dbReference>
<dbReference type="EC" id="1.1.1.95" evidence="5"/>
<organism evidence="14 15">
    <name type="scientific">Pelagirhabdus alkalitolerans</name>
    <dbReference type="NCBI Taxonomy" id="1612202"/>
    <lineage>
        <taxon>Bacteria</taxon>
        <taxon>Bacillati</taxon>
        <taxon>Bacillota</taxon>
        <taxon>Bacilli</taxon>
        <taxon>Bacillales</taxon>
        <taxon>Bacillaceae</taxon>
        <taxon>Pelagirhabdus</taxon>
    </lineage>
</organism>
<reference evidence="15" key="1">
    <citation type="submission" date="2016-09" db="EMBL/GenBank/DDBJ databases">
        <authorList>
            <person name="Varghese N."/>
            <person name="Submissions S."/>
        </authorList>
    </citation>
    <scope>NUCLEOTIDE SEQUENCE [LARGE SCALE GENOMIC DNA]</scope>
    <source>
        <strain evidence="15">S5</strain>
    </source>
</reference>
<evidence type="ECO:0000256" key="9">
    <source>
        <dbReference type="ARBA" id="ARBA00030455"/>
    </source>
</evidence>
<dbReference type="GO" id="GO:0051287">
    <property type="term" value="F:NAD binding"/>
    <property type="evidence" value="ECO:0007669"/>
    <property type="project" value="InterPro"/>
</dbReference>
<dbReference type="Pfam" id="PF00389">
    <property type="entry name" value="2-Hacid_dh"/>
    <property type="match status" value="1"/>
</dbReference>
<proteinExistence type="inferred from homology"/>
<comment type="pathway">
    <text evidence="2">Amino-acid biosynthesis; L-serine biosynthesis; L-serine from 3-phospho-D-glycerate: step 1/3.</text>
</comment>
<dbReference type="PROSITE" id="PS00065">
    <property type="entry name" value="D_2_HYDROXYACID_DH_1"/>
    <property type="match status" value="1"/>
</dbReference>
<evidence type="ECO:0000313" key="14">
    <source>
        <dbReference type="EMBL" id="SDB89518.1"/>
    </source>
</evidence>
<dbReference type="InterPro" id="IPR006139">
    <property type="entry name" value="D-isomer_2_OHA_DH_cat_dom"/>
</dbReference>
<dbReference type="UniPathway" id="UPA00135">
    <property type="reaction ID" value="UER00196"/>
</dbReference>
<dbReference type="RefSeq" id="WP_090793212.1">
    <property type="nucleotide sequence ID" value="NZ_FMYI01000002.1"/>
</dbReference>
<dbReference type="Gene3D" id="3.40.50.720">
    <property type="entry name" value="NAD(P)-binding Rossmann-like Domain"/>
    <property type="match status" value="2"/>
</dbReference>
<comment type="catalytic activity">
    <reaction evidence="11">
        <text>(2R)-3-phosphoglycerate + NAD(+) = 3-phosphooxypyruvate + NADH + H(+)</text>
        <dbReference type="Rhea" id="RHEA:12641"/>
        <dbReference type="ChEBI" id="CHEBI:15378"/>
        <dbReference type="ChEBI" id="CHEBI:18110"/>
        <dbReference type="ChEBI" id="CHEBI:57540"/>
        <dbReference type="ChEBI" id="CHEBI:57945"/>
        <dbReference type="ChEBI" id="CHEBI:58272"/>
        <dbReference type="EC" id="1.1.1.95"/>
    </reaction>
</comment>
<dbReference type="InterPro" id="IPR036291">
    <property type="entry name" value="NAD(P)-bd_dom_sf"/>
</dbReference>
<dbReference type="Proteomes" id="UP000242949">
    <property type="component" value="Unassembled WGS sequence"/>
</dbReference>
<protein>
    <recommendedName>
        <fullName evidence="6">D-3-phosphoglycerate dehydrogenase</fullName>
        <ecNumber evidence="4">1.1.1.399</ecNumber>
        <ecNumber evidence="5">1.1.1.95</ecNumber>
    </recommendedName>
    <alternativeName>
        <fullName evidence="9">2-oxoglutarate reductase</fullName>
    </alternativeName>
</protein>
<dbReference type="PANTHER" id="PTHR42938">
    <property type="entry name" value="FORMATE DEHYDROGENASE 1"/>
    <property type="match status" value="1"/>
</dbReference>
<dbReference type="PROSITE" id="PS51671">
    <property type="entry name" value="ACT"/>
    <property type="match status" value="1"/>
</dbReference>
<gene>
    <name evidence="14" type="ORF">SAMN05421734_102262</name>
</gene>
<evidence type="ECO:0000256" key="8">
    <source>
        <dbReference type="ARBA" id="ARBA00023027"/>
    </source>
</evidence>
<dbReference type="InterPro" id="IPR045865">
    <property type="entry name" value="ACT-like_dom_sf"/>
</dbReference>
<dbReference type="OrthoDB" id="9805416at2"/>
<accession>A0A1G6H5V2</accession>
<feature type="domain" description="ACT" evidence="13">
    <location>
        <begin position="326"/>
        <end position="399"/>
    </location>
</feature>
<keyword evidence="7 12" id="KW-0560">Oxidoreductase</keyword>
<evidence type="ECO:0000256" key="5">
    <source>
        <dbReference type="ARBA" id="ARBA00013143"/>
    </source>
</evidence>
<dbReference type="Gene3D" id="3.30.70.260">
    <property type="match status" value="1"/>
</dbReference>
<comment type="function">
    <text evidence="1">Catalyzes the reversible oxidation of 3-phospho-D-glycerate to 3-phosphonooxypyruvate, the first step of the phosphorylated L-serine biosynthesis pathway. Also catalyzes the reversible oxidation of 2-hydroxyglutarate to 2-oxoglutarate.</text>
</comment>
<evidence type="ECO:0000256" key="10">
    <source>
        <dbReference type="ARBA" id="ARBA00048126"/>
    </source>
</evidence>
<comment type="catalytic activity">
    <reaction evidence="10">
        <text>(R)-2-hydroxyglutarate + NAD(+) = 2-oxoglutarate + NADH + H(+)</text>
        <dbReference type="Rhea" id="RHEA:49612"/>
        <dbReference type="ChEBI" id="CHEBI:15378"/>
        <dbReference type="ChEBI" id="CHEBI:15801"/>
        <dbReference type="ChEBI" id="CHEBI:16810"/>
        <dbReference type="ChEBI" id="CHEBI:57540"/>
        <dbReference type="ChEBI" id="CHEBI:57945"/>
        <dbReference type="EC" id="1.1.1.399"/>
    </reaction>
</comment>
<evidence type="ECO:0000256" key="3">
    <source>
        <dbReference type="ARBA" id="ARBA00005854"/>
    </source>
</evidence>
<name>A0A1G6H5V2_9BACI</name>
<evidence type="ECO:0000256" key="7">
    <source>
        <dbReference type="ARBA" id="ARBA00023002"/>
    </source>
</evidence>
<dbReference type="InterPro" id="IPR029752">
    <property type="entry name" value="D-isomer_DH_CS1"/>
</dbReference>
<comment type="similarity">
    <text evidence="3 12">Belongs to the D-isomer specific 2-hydroxyacid dehydrogenase family.</text>
</comment>
<dbReference type="EMBL" id="FMYI01000002">
    <property type="protein sequence ID" value="SDB89518.1"/>
    <property type="molecule type" value="Genomic_DNA"/>
</dbReference>
<evidence type="ECO:0000256" key="12">
    <source>
        <dbReference type="RuleBase" id="RU003719"/>
    </source>
</evidence>
<evidence type="ECO:0000256" key="2">
    <source>
        <dbReference type="ARBA" id="ARBA00005216"/>
    </source>
</evidence>
<dbReference type="STRING" id="1612202.SAMN05421734_102262"/>
<evidence type="ECO:0000256" key="1">
    <source>
        <dbReference type="ARBA" id="ARBA00003800"/>
    </source>
</evidence>
<evidence type="ECO:0000313" key="15">
    <source>
        <dbReference type="Proteomes" id="UP000242949"/>
    </source>
</evidence>
<sequence>MEMTVVEKQKTIQVLNPISQKGLDYLGEDYQVSEDAQGAEGILVRSYNMHQFPLPENLKAIARAGAGVNNIPIEECTSKGIPVFNTPGANANAVKELVLTTLIASSRQLFDGIEWAKTLSPNNGPIPKQVESGKKQFVGKEIRGKTLGVIGLGAIGAKVANDALELGMNVVGFDPFVSVDMAWELSRSVRRVYDIETLYQDADYITLHVPLNDKTRTMLNKDAFQFMKSDVHILNFSRGELVHNSDLKEALEMENIGKYITDFPNEDVLTMKNAIPIPHLGASSQESEENCAIMATQQLKDYIETGSVKNSVNFPDVTLSPFRHMRITAFHNNVPNMLSQLTQIVSKFGINISEMMNRNKENVAYSVIDFESSVDSSIQEQIESEMMKVNGMISVRILG</sequence>
<dbReference type="PANTHER" id="PTHR42938:SF47">
    <property type="entry name" value="HYDROXYPYRUVATE REDUCTASE"/>
    <property type="match status" value="1"/>
</dbReference>
<dbReference type="SUPFAM" id="SSF52283">
    <property type="entry name" value="Formate/glycerate dehydrogenase catalytic domain-like"/>
    <property type="match status" value="1"/>
</dbReference>
<keyword evidence="8" id="KW-0520">NAD</keyword>
<dbReference type="AlphaFoldDB" id="A0A1G6H5V2"/>
<dbReference type="Pfam" id="PF02826">
    <property type="entry name" value="2-Hacid_dh_C"/>
    <property type="match status" value="1"/>
</dbReference>
<dbReference type="InterPro" id="IPR002912">
    <property type="entry name" value="ACT_dom"/>
</dbReference>
<dbReference type="SUPFAM" id="SSF55021">
    <property type="entry name" value="ACT-like"/>
    <property type="match status" value="1"/>
</dbReference>
<evidence type="ECO:0000256" key="6">
    <source>
        <dbReference type="ARBA" id="ARBA00021582"/>
    </source>
</evidence>
<evidence type="ECO:0000259" key="13">
    <source>
        <dbReference type="PROSITE" id="PS51671"/>
    </source>
</evidence>
<evidence type="ECO:0000256" key="4">
    <source>
        <dbReference type="ARBA" id="ARBA00013001"/>
    </source>
</evidence>
<dbReference type="InterPro" id="IPR006140">
    <property type="entry name" value="D-isomer_DH_NAD-bd"/>
</dbReference>